<feature type="compositionally biased region" description="Polar residues" evidence="1">
    <location>
        <begin position="559"/>
        <end position="568"/>
    </location>
</feature>
<dbReference type="RefSeq" id="XP_002180526.1">
    <property type="nucleotide sequence ID" value="XM_002180490.1"/>
</dbReference>
<dbReference type="Proteomes" id="UP000000759">
    <property type="component" value="Chromosome 9"/>
</dbReference>
<protein>
    <submittedName>
        <fullName evidence="2">Uncharacterized protein</fullName>
    </submittedName>
</protein>
<gene>
    <name evidence="2" type="ORF">PHATRDRAFT_46296</name>
</gene>
<feature type="compositionally biased region" description="Basic and acidic residues" evidence="1">
    <location>
        <begin position="465"/>
        <end position="511"/>
    </location>
</feature>
<feature type="compositionally biased region" description="Polar residues" evidence="1">
    <location>
        <begin position="631"/>
        <end position="648"/>
    </location>
</feature>
<dbReference type="InParanoid" id="B7G0R4"/>
<proteinExistence type="predicted"/>
<keyword evidence="3" id="KW-1185">Reference proteome</keyword>
<reference evidence="2 3" key="1">
    <citation type="journal article" date="2008" name="Nature">
        <title>The Phaeodactylum genome reveals the evolutionary history of diatom genomes.</title>
        <authorList>
            <person name="Bowler C."/>
            <person name="Allen A.E."/>
            <person name="Badger J.H."/>
            <person name="Grimwood J."/>
            <person name="Jabbari K."/>
            <person name="Kuo A."/>
            <person name="Maheswari U."/>
            <person name="Martens C."/>
            <person name="Maumus F."/>
            <person name="Otillar R.P."/>
            <person name="Rayko E."/>
            <person name="Salamov A."/>
            <person name="Vandepoele K."/>
            <person name="Beszteri B."/>
            <person name="Gruber A."/>
            <person name="Heijde M."/>
            <person name="Katinka M."/>
            <person name="Mock T."/>
            <person name="Valentin K."/>
            <person name="Verret F."/>
            <person name="Berges J.A."/>
            <person name="Brownlee C."/>
            <person name="Cadoret J.P."/>
            <person name="Chiovitti A."/>
            <person name="Choi C.J."/>
            <person name="Coesel S."/>
            <person name="De Martino A."/>
            <person name="Detter J.C."/>
            <person name="Durkin C."/>
            <person name="Falciatore A."/>
            <person name="Fournet J."/>
            <person name="Haruta M."/>
            <person name="Huysman M.J."/>
            <person name="Jenkins B.D."/>
            <person name="Jiroutova K."/>
            <person name="Jorgensen R.E."/>
            <person name="Joubert Y."/>
            <person name="Kaplan A."/>
            <person name="Kroger N."/>
            <person name="Kroth P.G."/>
            <person name="La Roche J."/>
            <person name="Lindquist E."/>
            <person name="Lommer M."/>
            <person name="Martin-Jezequel V."/>
            <person name="Lopez P.J."/>
            <person name="Lucas S."/>
            <person name="Mangogna M."/>
            <person name="McGinnis K."/>
            <person name="Medlin L.K."/>
            <person name="Montsant A."/>
            <person name="Oudot-Le Secq M.P."/>
            <person name="Napoli C."/>
            <person name="Obornik M."/>
            <person name="Parker M.S."/>
            <person name="Petit J.L."/>
            <person name="Porcel B.M."/>
            <person name="Poulsen N."/>
            <person name="Robison M."/>
            <person name="Rychlewski L."/>
            <person name="Rynearson T.A."/>
            <person name="Schmutz J."/>
            <person name="Shapiro H."/>
            <person name="Siaut M."/>
            <person name="Stanley M."/>
            <person name="Sussman M.R."/>
            <person name="Taylor A.R."/>
            <person name="Vardi A."/>
            <person name="von Dassow P."/>
            <person name="Vyverman W."/>
            <person name="Willis A."/>
            <person name="Wyrwicz L.S."/>
            <person name="Rokhsar D.S."/>
            <person name="Weissenbach J."/>
            <person name="Armbrust E.V."/>
            <person name="Green B.R."/>
            <person name="Van de Peer Y."/>
            <person name="Grigoriev I.V."/>
        </authorList>
    </citation>
    <scope>NUCLEOTIDE SEQUENCE [LARGE SCALE GENOMIC DNA]</scope>
    <source>
        <strain evidence="2 3">CCAP 1055/1</strain>
    </source>
</reference>
<organism evidence="2 3">
    <name type="scientific">Phaeodactylum tricornutum (strain CCAP 1055/1)</name>
    <dbReference type="NCBI Taxonomy" id="556484"/>
    <lineage>
        <taxon>Eukaryota</taxon>
        <taxon>Sar</taxon>
        <taxon>Stramenopiles</taxon>
        <taxon>Ochrophyta</taxon>
        <taxon>Bacillariophyta</taxon>
        <taxon>Bacillariophyceae</taxon>
        <taxon>Bacillariophycidae</taxon>
        <taxon>Naviculales</taxon>
        <taxon>Phaeodactylaceae</taxon>
        <taxon>Phaeodactylum</taxon>
    </lineage>
</organism>
<dbReference type="HOGENOM" id="CLU_295023_0_0_1"/>
<dbReference type="KEGG" id="pti:PHATRDRAFT_46296"/>
<dbReference type="AlphaFoldDB" id="B7G0R4"/>
<evidence type="ECO:0000256" key="1">
    <source>
        <dbReference type="SAM" id="MobiDB-lite"/>
    </source>
</evidence>
<dbReference type="PaxDb" id="2850-Phatr46296"/>
<reference evidence="3" key="2">
    <citation type="submission" date="2008-08" db="EMBL/GenBank/DDBJ databases">
        <authorList>
            <consortium name="Diatom Consortium"/>
            <person name="Grigoriev I."/>
            <person name="Grimwood J."/>
            <person name="Kuo A."/>
            <person name="Otillar R.P."/>
            <person name="Salamov A."/>
            <person name="Detter J.C."/>
            <person name="Lindquist E."/>
            <person name="Shapiro H."/>
            <person name="Lucas S."/>
            <person name="Glavina del Rio T."/>
            <person name="Pitluck S."/>
            <person name="Rokhsar D."/>
            <person name="Bowler C."/>
        </authorList>
    </citation>
    <scope>GENOME REANNOTATION</scope>
    <source>
        <strain evidence="3">CCAP 1055/1</strain>
    </source>
</reference>
<dbReference type="OrthoDB" id="54853at2759"/>
<dbReference type="GeneID" id="7201226"/>
<dbReference type="EMBL" id="CM000612">
    <property type="protein sequence ID" value="EEC47934.1"/>
    <property type="molecule type" value="Genomic_DNA"/>
</dbReference>
<feature type="compositionally biased region" description="Acidic residues" evidence="1">
    <location>
        <begin position="613"/>
        <end position="625"/>
    </location>
</feature>
<name>B7G0R4_PHATC</name>
<evidence type="ECO:0000313" key="2">
    <source>
        <dbReference type="EMBL" id="EEC47934.1"/>
    </source>
</evidence>
<evidence type="ECO:0000313" key="3">
    <source>
        <dbReference type="Proteomes" id="UP000000759"/>
    </source>
</evidence>
<feature type="region of interest" description="Disordered" evidence="1">
    <location>
        <begin position="28"/>
        <end position="87"/>
    </location>
</feature>
<accession>B7G0R4</accession>
<feature type="region of interest" description="Disordered" evidence="1">
    <location>
        <begin position="462"/>
        <end position="664"/>
    </location>
</feature>
<sequence length="698" mass="77132">MSQNWDPDLLENRLQTILLKAFKQGQENTVKSIEKSSGKDPTVISSETFRVASVNATQKERGKASKRSSNGDGKAGASNVHPLKNPDTLTVPSKNFQWFKLPLVGQAQPVTSTNVHESLAANAVPTDDPSDTTWTKFPVEESAAWRAWNRYNEVYSESKPPTEELNAPDQDLFFQTETFATLVRMRLASGLVASALQLCHRRLNGIYRAVQKAMHQNETLHVVVWRDQMATLWCLYAHVWLEIGEMLSPVNPDDHSETPNVFKNAAGIILSAATTCPIVGNHGWLSIALARLEGSKHEAKYVSKGLDILWDGLDRAHVRAVKPRVKLHNFSKSIWRSFRIPSTVTWKISALKQDPLVLEKLRRSFQTVVNLPGRIALQSYAMVDHASTRMLADEFNRWNDLLVRSHFTGPDDVLMSSPNSASSSSLALLDWMLPLINRSLLPADVEMEYRYTAAEPLSDATLFKEQGKDTDKEEKGESSGKVGNGERDANEKKGKDVEKEAKGETDEKETPGDTYIKTVATDTLSFGKDDKDKLGFSETAATRAPKGSEKSTAAPPPSFSGQQETLSILPSALVSSREADVVSPEKSATANPQAVWKKAPPSSSPPPPWQTSDCEEDRLVEDPDDDKFHTPTLSLDTVKNTATVVTSGESRKSPLRNRPAEADPSSLTVCTEIEQACPHCQIFVPPQCMHSHRQVCGR</sequence>